<organism evidence="1 2">
    <name type="scientific">Paraburkholderia piptadeniae</name>
    <dbReference type="NCBI Taxonomy" id="1701573"/>
    <lineage>
        <taxon>Bacteria</taxon>
        <taxon>Pseudomonadati</taxon>
        <taxon>Pseudomonadota</taxon>
        <taxon>Betaproteobacteria</taxon>
        <taxon>Burkholderiales</taxon>
        <taxon>Burkholderiaceae</taxon>
        <taxon>Paraburkholderia</taxon>
    </lineage>
</organism>
<proteinExistence type="predicted"/>
<protein>
    <submittedName>
        <fullName evidence="1">Uncharacterized protein</fullName>
    </submittedName>
</protein>
<dbReference type="Proteomes" id="UP000195569">
    <property type="component" value="Unassembled WGS sequence"/>
</dbReference>
<keyword evidence="2" id="KW-1185">Reference proteome</keyword>
<dbReference type="EMBL" id="CYGY02000061">
    <property type="protein sequence ID" value="SIT47962.1"/>
    <property type="molecule type" value="Genomic_DNA"/>
</dbReference>
<evidence type="ECO:0000313" key="1">
    <source>
        <dbReference type="EMBL" id="SIT47962.1"/>
    </source>
</evidence>
<comment type="caution">
    <text evidence="1">The sequence shown here is derived from an EMBL/GenBank/DDBJ whole genome shotgun (WGS) entry which is preliminary data.</text>
</comment>
<sequence>MSAIGVVVVRLAFRRHRPSTTANVSSTRGWSHIFDPLPAALDSIVKKTANHEPLTSAQMRSARAFE</sequence>
<evidence type="ECO:0000313" key="2">
    <source>
        <dbReference type="Proteomes" id="UP000195569"/>
    </source>
</evidence>
<reference evidence="1" key="1">
    <citation type="submission" date="2016-12" db="EMBL/GenBank/DDBJ databases">
        <authorList>
            <person name="Moulin L."/>
        </authorList>
    </citation>
    <scope>NUCLEOTIDE SEQUENCE [LARGE SCALE GENOMIC DNA]</scope>
    <source>
        <strain evidence="1">STM 7183</strain>
    </source>
</reference>
<accession>A0A1N7SKV8</accession>
<name>A0A1N7SKV8_9BURK</name>
<gene>
    <name evidence="1" type="ORF">BN2476_610048</name>
</gene>
<dbReference type="AlphaFoldDB" id="A0A1N7SKV8"/>